<dbReference type="GO" id="GO:0031418">
    <property type="term" value="F:L-ascorbic acid binding"/>
    <property type="evidence" value="ECO:0007669"/>
    <property type="project" value="InterPro"/>
</dbReference>
<dbReference type="InterPro" id="IPR003582">
    <property type="entry name" value="ShKT_dom"/>
</dbReference>
<feature type="domain" description="Fe2OG dioxygenase" evidence="12">
    <location>
        <begin position="244"/>
        <end position="351"/>
    </location>
</feature>
<organism evidence="14">
    <name type="scientific">Mucochytrium quahogii</name>
    <dbReference type="NCBI Taxonomy" id="96639"/>
    <lineage>
        <taxon>Eukaryota</taxon>
        <taxon>Sar</taxon>
        <taxon>Stramenopiles</taxon>
        <taxon>Bigyra</taxon>
        <taxon>Labyrinthulomycetes</taxon>
        <taxon>Thraustochytrida</taxon>
        <taxon>Thraustochytriidae</taxon>
        <taxon>Mucochytrium</taxon>
    </lineage>
</organism>
<dbReference type="PANTHER" id="PTHR10869">
    <property type="entry name" value="PROLYL 4-HYDROXYLASE ALPHA SUBUNIT"/>
    <property type="match status" value="1"/>
</dbReference>
<dbReference type="GO" id="GO:0005506">
    <property type="term" value="F:iron ion binding"/>
    <property type="evidence" value="ECO:0007669"/>
    <property type="project" value="InterPro"/>
</dbReference>
<dbReference type="InterPro" id="IPR005123">
    <property type="entry name" value="Oxoglu/Fe-dep_dioxygenase_dom"/>
</dbReference>
<sequence length="371" mass="41753">MVDKKGKKPKVVVPKPTKKAKSSGTIWWVVVGVVVLLIGVFWNDPIDDGKPVVVPTSKMSKKQVAQRRESLDCVNREDDSYCDSSAASGSCDVAPGWMSVFCAASCGTCELLDPKVRCDENRIGYKRDKAWETGSVDALFSNLGSRFPEYEVEYLSRPPDGPWVVRFNNFVTEQEADALIDQAGGNLRRSTDQGEFDENGIQEQVESTGRTSRNAWCVDECERHPDVVSVTKRIEKVTGIPKKNYESFQLLRYDLGQEYQRHHDSSQEDNELLSGPRILTFFLYLSDVEEGGGTQFTDLDPPLTNQPRRGSAILWPSVLNEDPTKIDHRTYHRAMPVIKGTKLAANSWIHLYEYETPNLWGCTGSFTELED</sequence>
<dbReference type="FunFam" id="2.60.120.620:FF:000031">
    <property type="entry name" value="Predicted protein"/>
    <property type="match status" value="1"/>
</dbReference>
<evidence type="ECO:0000259" key="13">
    <source>
        <dbReference type="PROSITE" id="PS51670"/>
    </source>
</evidence>
<evidence type="ECO:0000256" key="7">
    <source>
        <dbReference type="ARBA" id="ARBA00022989"/>
    </source>
</evidence>
<comment type="subcellular location">
    <subcellularLocation>
        <location evidence="3">Endomembrane system</location>
    </subcellularLocation>
    <subcellularLocation>
        <location evidence="2">Membrane</location>
        <topology evidence="2">Single-pass membrane protein</topology>
    </subcellularLocation>
</comment>
<evidence type="ECO:0000256" key="8">
    <source>
        <dbReference type="ARBA" id="ARBA00023002"/>
    </source>
</evidence>
<evidence type="ECO:0000259" key="12">
    <source>
        <dbReference type="PROSITE" id="PS51471"/>
    </source>
</evidence>
<gene>
    <name evidence="14" type="ORF">QSP1433_LOCUS9627</name>
    <name evidence="15" type="ORF">QSP1433_LOCUS9709</name>
</gene>
<keyword evidence="5" id="KW-0479">Metal-binding</keyword>
<dbReference type="PROSITE" id="PS51471">
    <property type="entry name" value="FE2OG_OXY"/>
    <property type="match status" value="1"/>
</dbReference>
<dbReference type="GO" id="GO:0016020">
    <property type="term" value="C:membrane"/>
    <property type="evidence" value="ECO:0007669"/>
    <property type="project" value="UniProtKB-SubCell"/>
</dbReference>
<dbReference type="GO" id="GO:0004656">
    <property type="term" value="F:procollagen-proline 4-dioxygenase activity"/>
    <property type="evidence" value="ECO:0007669"/>
    <property type="project" value="TreeGrafter"/>
</dbReference>
<dbReference type="PANTHER" id="PTHR10869:SF233">
    <property type="entry name" value="FE2OG DIOXYGENASE DOMAIN-CONTAINING PROTEIN"/>
    <property type="match status" value="1"/>
</dbReference>
<name>A0A7S2WI37_9STRA</name>
<dbReference type="InterPro" id="IPR045054">
    <property type="entry name" value="P4HA-like"/>
</dbReference>
<dbReference type="SMART" id="SM00702">
    <property type="entry name" value="P4Hc"/>
    <property type="match status" value="1"/>
</dbReference>
<feature type="transmembrane region" description="Helical" evidence="11">
    <location>
        <begin position="25"/>
        <end position="42"/>
    </location>
</feature>
<evidence type="ECO:0000256" key="6">
    <source>
        <dbReference type="ARBA" id="ARBA00022964"/>
    </source>
</evidence>
<keyword evidence="7 11" id="KW-1133">Transmembrane helix</keyword>
<dbReference type="InterPro" id="IPR006620">
    <property type="entry name" value="Pro_4_hyd_alph"/>
</dbReference>
<dbReference type="Gene3D" id="2.60.120.620">
    <property type="entry name" value="q2cbj1_9rhob like domain"/>
    <property type="match status" value="1"/>
</dbReference>
<dbReference type="InterPro" id="IPR044862">
    <property type="entry name" value="Pro_4_hyd_alph_FE2OG_OXY"/>
</dbReference>
<evidence type="ECO:0000313" key="15">
    <source>
        <dbReference type="EMBL" id="CAD9687956.1"/>
    </source>
</evidence>
<evidence type="ECO:0000256" key="10">
    <source>
        <dbReference type="ARBA" id="ARBA00023136"/>
    </source>
</evidence>
<evidence type="ECO:0000256" key="5">
    <source>
        <dbReference type="ARBA" id="ARBA00022723"/>
    </source>
</evidence>
<keyword evidence="6" id="KW-0223">Dioxygenase</keyword>
<evidence type="ECO:0000256" key="1">
    <source>
        <dbReference type="ARBA" id="ARBA00001961"/>
    </source>
</evidence>
<dbReference type="Pfam" id="PF13640">
    <property type="entry name" value="2OG-FeII_Oxy_3"/>
    <property type="match status" value="1"/>
</dbReference>
<proteinExistence type="predicted"/>
<evidence type="ECO:0008006" key="16">
    <source>
        <dbReference type="Google" id="ProtNLM"/>
    </source>
</evidence>
<dbReference type="EMBL" id="HBHK01015447">
    <property type="protein sequence ID" value="CAD9687956.1"/>
    <property type="molecule type" value="Transcribed_RNA"/>
</dbReference>
<keyword evidence="9" id="KW-0408">Iron</keyword>
<evidence type="ECO:0000313" key="14">
    <source>
        <dbReference type="EMBL" id="CAD9687736.1"/>
    </source>
</evidence>
<protein>
    <recommendedName>
        <fullName evidence="16">Fe2OG dioxygenase domain-containing protein</fullName>
    </recommendedName>
</protein>
<evidence type="ECO:0000256" key="4">
    <source>
        <dbReference type="ARBA" id="ARBA00022692"/>
    </source>
</evidence>
<feature type="domain" description="ShKT" evidence="13">
    <location>
        <begin position="73"/>
        <end position="109"/>
    </location>
</feature>
<keyword evidence="4 11" id="KW-0812">Transmembrane</keyword>
<dbReference type="GO" id="GO:0005783">
    <property type="term" value="C:endoplasmic reticulum"/>
    <property type="evidence" value="ECO:0007669"/>
    <property type="project" value="TreeGrafter"/>
</dbReference>
<evidence type="ECO:0000256" key="2">
    <source>
        <dbReference type="ARBA" id="ARBA00004167"/>
    </source>
</evidence>
<evidence type="ECO:0000256" key="11">
    <source>
        <dbReference type="SAM" id="Phobius"/>
    </source>
</evidence>
<dbReference type="EMBL" id="HBHK01015336">
    <property type="protein sequence ID" value="CAD9687736.1"/>
    <property type="molecule type" value="Transcribed_RNA"/>
</dbReference>
<accession>A0A7S2WI37</accession>
<dbReference type="AlphaFoldDB" id="A0A7S2WI37"/>
<dbReference type="Pfam" id="PF01549">
    <property type="entry name" value="ShK"/>
    <property type="match status" value="1"/>
</dbReference>
<evidence type="ECO:0000256" key="3">
    <source>
        <dbReference type="ARBA" id="ARBA00004308"/>
    </source>
</evidence>
<dbReference type="PROSITE" id="PS51670">
    <property type="entry name" value="SHKT"/>
    <property type="match status" value="1"/>
</dbReference>
<comment type="cofactor">
    <cofactor evidence="1">
        <name>L-ascorbate</name>
        <dbReference type="ChEBI" id="CHEBI:38290"/>
    </cofactor>
</comment>
<keyword evidence="10 11" id="KW-0472">Membrane</keyword>
<evidence type="ECO:0000256" key="9">
    <source>
        <dbReference type="ARBA" id="ARBA00023004"/>
    </source>
</evidence>
<reference evidence="14" key="1">
    <citation type="submission" date="2021-01" db="EMBL/GenBank/DDBJ databases">
        <authorList>
            <person name="Corre E."/>
            <person name="Pelletier E."/>
            <person name="Niang G."/>
            <person name="Scheremetjew M."/>
            <person name="Finn R."/>
            <person name="Kale V."/>
            <person name="Holt S."/>
            <person name="Cochrane G."/>
            <person name="Meng A."/>
            <person name="Brown T."/>
            <person name="Cohen L."/>
        </authorList>
    </citation>
    <scope>NUCLEOTIDE SEQUENCE</scope>
    <source>
        <strain evidence="14">NY070348D</strain>
    </source>
</reference>
<keyword evidence="8" id="KW-0560">Oxidoreductase</keyword>